<evidence type="ECO:0000313" key="14">
    <source>
        <dbReference type="Proteomes" id="UP000051450"/>
    </source>
</evidence>
<dbReference type="GO" id="GO:0006094">
    <property type="term" value="P:gluconeogenesis"/>
    <property type="evidence" value="ECO:0007669"/>
    <property type="project" value="UniProtKB-UniRule"/>
</dbReference>
<evidence type="ECO:0000256" key="9">
    <source>
        <dbReference type="ARBA" id="ARBA00023239"/>
    </source>
</evidence>
<dbReference type="Gene3D" id="3.30.1330.90">
    <property type="entry name" value="D-3-phosphoglycerate dehydrogenase, domain 3"/>
    <property type="match status" value="1"/>
</dbReference>
<comment type="similarity">
    <text evidence="3 11">Belongs to the iron-sulfur dependent L-serine dehydratase family.</text>
</comment>
<proteinExistence type="inferred from homology"/>
<keyword evidence="8 11" id="KW-0411">Iron-sulfur</keyword>
<dbReference type="GO" id="GO:0003941">
    <property type="term" value="F:L-serine ammonia-lyase activity"/>
    <property type="evidence" value="ECO:0007669"/>
    <property type="project" value="UniProtKB-UniRule"/>
</dbReference>
<evidence type="ECO:0000256" key="10">
    <source>
        <dbReference type="ARBA" id="ARBA00049406"/>
    </source>
</evidence>
<dbReference type="UniPathway" id="UPA00138"/>
<dbReference type="InterPro" id="IPR005131">
    <property type="entry name" value="Ser_deHydtase_bsu"/>
</dbReference>
<dbReference type="PIRSF" id="PIRSF036692">
    <property type="entry name" value="SDH_B"/>
    <property type="match status" value="1"/>
</dbReference>
<dbReference type="SUPFAM" id="SSF143548">
    <property type="entry name" value="Serine metabolism enzymes domain"/>
    <property type="match status" value="1"/>
</dbReference>
<evidence type="ECO:0000313" key="13">
    <source>
        <dbReference type="EMBL" id="KRK46116.1"/>
    </source>
</evidence>
<comment type="caution">
    <text evidence="13">The sequence shown here is derived from an EMBL/GenBank/DDBJ whole genome shotgun (WGS) entry which is preliminary data.</text>
</comment>
<dbReference type="PANTHER" id="PTHR30182">
    <property type="entry name" value="L-SERINE DEHYDRATASE"/>
    <property type="match status" value="1"/>
</dbReference>
<evidence type="ECO:0000256" key="2">
    <source>
        <dbReference type="ARBA" id="ARBA00004742"/>
    </source>
</evidence>
<dbReference type="STRING" id="1423719.FC66_GL000617"/>
<keyword evidence="14" id="KW-1185">Reference proteome</keyword>
<organism evidence="13 14">
    <name type="scientific">Dellaglioa algida DSM 15638</name>
    <dbReference type="NCBI Taxonomy" id="1423719"/>
    <lineage>
        <taxon>Bacteria</taxon>
        <taxon>Bacillati</taxon>
        <taxon>Bacillota</taxon>
        <taxon>Bacilli</taxon>
        <taxon>Lactobacillales</taxon>
        <taxon>Lactobacillaceae</taxon>
        <taxon>Dellaglioa</taxon>
    </lineage>
</organism>
<evidence type="ECO:0000256" key="11">
    <source>
        <dbReference type="PIRNR" id="PIRNR036692"/>
    </source>
</evidence>
<dbReference type="PATRIC" id="fig|1423719.4.peg.627"/>
<dbReference type="Pfam" id="PF03315">
    <property type="entry name" value="SDH_beta"/>
    <property type="match status" value="1"/>
</dbReference>
<evidence type="ECO:0000256" key="7">
    <source>
        <dbReference type="ARBA" id="ARBA00023004"/>
    </source>
</evidence>
<gene>
    <name evidence="13" type="ORF">FC66_GL000617</name>
</gene>
<evidence type="ECO:0000256" key="4">
    <source>
        <dbReference type="ARBA" id="ARBA00022432"/>
    </source>
</evidence>
<evidence type="ECO:0000256" key="1">
    <source>
        <dbReference type="ARBA" id="ARBA00001966"/>
    </source>
</evidence>
<dbReference type="EMBL" id="AZDI01000002">
    <property type="protein sequence ID" value="KRK46116.1"/>
    <property type="molecule type" value="Genomic_DNA"/>
</dbReference>
<dbReference type="InterPro" id="IPR051318">
    <property type="entry name" value="Fe-S_L-Ser"/>
</dbReference>
<keyword evidence="5 11" id="KW-0004">4Fe-4S</keyword>
<evidence type="ECO:0000259" key="12">
    <source>
        <dbReference type="Pfam" id="PF03315"/>
    </source>
</evidence>
<feature type="domain" description="Serine dehydratase beta chain" evidence="12">
    <location>
        <begin position="7"/>
        <end position="118"/>
    </location>
</feature>
<comment type="catalytic activity">
    <reaction evidence="10 11">
        <text>L-serine = pyruvate + NH4(+)</text>
        <dbReference type="Rhea" id="RHEA:19169"/>
        <dbReference type="ChEBI" id="CHEBI:15361"/>
        <dbReference type="ChEBI" id="CHEBI:28938"/>
        <dbReference type="ChEBI" id="CHEBI:33384"/>
        <dbReference type="EC" id="4.3.1.17"/>
    </reaction>
</comment>
<dbReference type="GO" id="GO:0051539">
    <property type="term" value="F:4 iron, 4 sulfur cluster binding"/>
    <property type="evidence" value="ECO:0007669"/>
    <property type="project" value="UniProtKB-UniRule"/>
</dbReference>
<evidence type="ECO:0000256" key="5">
    <source>
        <dbReference type="ARBA" id="ARBA00022485"/>
    </source>
</evidence>
<evidence type="ECO:0000256" key="8">
    <source>
        <dbReference type="ARBA" id="ARBA00023014"/>
    </source>
</evidence>
<dbReference type="AlphaFoldDB" id="A0A0R1HQW0"/>
<evidence type="ECO:0000256" key="3">
    <source>
        <dbReference type="ARBA" id="ARBA00008636"/>
    </source>
</evidence>
<name>A0A0R1HQW0_9LACO</name>
<keyword evidence="4 11" id="KW-0312">Gluconeogenesis</keyword>
<keyword evidence="7 11" id="KW-0408">Iron</keyword>
<accession>A0A0R1HQW0</accession>
<comment type="pathway">
    <text evidence="2 11">Carbohydrate biosynthesis; gluconeogenesis.</text>
</comment>
<dbReference type="InterPro" id="IPR029009">
    <property type="entry name" value="ASB_dom_sf"/>
</dbReference>
<keyword evidence="9 11" id="KW-0456">Lyase</keyword>
<reference evidence="13 14" key="1">
    <citation type="journal article" date="2015" name="Genome Announc.">
        <title>Expanding the biotechnology potential of lactobacilli through comparative genomics of 213 strains and associated genera.</title>
        <authorList>
            <person name="Sun Z."/>
            <person name="Harris H.M."/>
            <person name="McCann A."/>
            <person name="Guo C."/>
            <person name="Argimon S."/>
            <person name="Zhang W."/>
            <person name="Yang X."/>
            <person name="Jeffery I.B."/>
            <person name="Cooney J.C."/>
            <person name="Kagawa T.F."/>
            <person name="Liu W."/>
            <person name="Song Y."/>
            <person name="Salvetti E."/>
            <person name="Wrobel A."/>
            <person name="Rasinkangas P."/>
            <person name="Parkhill J."/>
            <person name="Rea M.C."/>
            <person name="O'Sullivan O."/>
            <person name="Ritari J."/>
            <person name="Douillard F.P."/>
            <person name="Paul Ross R."/>
            <person name="Yang R."/>
            <person name="Briner A.E."/>
            <person name="Felis G.E."/>
            <person name="de Vos W.M."/>
            <person name="Barrangou R."/>
            <person name="Klaenhammer T.R."/>
            <person name="Caufield P.W."/>
            <person name="Cui Y."/>
            <person name="Zhang H."/>
            <person name="O'Toole P.W."/>
        </authorList>
    </citation>
    <scope>NUCLEOTIDE SEQUENCE [LARGE SCALE GENOMIC DNA]</scope>
    <source>
        <strain evidence="13 14">DSM 15638</strain>
    </source>
</reference>
<comment type="cofactor">
    <cofactor evidence="1">
        <name>[4Fe-4S] cluster</name>
        <dbReference type="ChEBI" id="CHEBI:49883"/>
    </cofactor>
</comment>
<dbReference type="GO" id="GO:0046872">
    <property type="term" value="F:metal ion binding"/>
    <property type="evidence" value="ECO:0007669"/>
    <property type="project" value="UniProtKB-UniRule"/>
</dbReference>
<dbReference type="Proteomes" id="UP000051450">
    <property type="component" value="Unassembled WGS sequence"/>
</dbReference>
<dbReference type="PANTHER" id="PTHR30182:SF12">
    <property type="entry name" value="L-SERINE DEHYDRATASE, BETA CHAIN-RELATED"/>
    <property type="match status" value="1"/>
</dbReference>
<dbReference type="InterPro" id="IPR004643">
    <property type="entry name" value="Fe-S_L-Ser_bsu"/>
</dbReference>
<evidence type="ECO:0000256" key="6">
    <source>
        <dbReference type="ARBA" id="ARBA00022723"/>
    </source>
</evidence>
<keyword evidence="6 11" id="KW-0479">Metal-binding</keyword>
<protein>
    <recommendedName>
        <fullName evidence="11">L-serine deaminase</fullName>
    </recommendedName>
</protein>
<dbReference type="RefSeq" id="WP_057973699.1">
    <property type="nucleotide sequence ID" value="NZ_AZDI01000002.1"/>
</dbReference>
<sequence length="219" mass="24291">MGNKYKSVFDIIGPVMIGPSSSHTAGAARIGKVGFQLFNGQITKLKVRYFESFAKTHRGHGTDFATVAGVLGFEPDDVRCPQAIQIAEKMGIDIQFIEDSHPSPINHPNSAELTLENETKKISLMGCSIGGGTIEIRAFTIKNQQFFPKGGLPILVLEANPINQDKIQNQIKKTTSIISQNESELTPNEFIYEYDLTKNLAETELKQLRLLTHNLIYLK</sequence>
<dbReference type="OrthoDB" id="9813137at2"/>